<gene>
    <name evidence="1" type="ORF">LCGC14_2210020</name>
</gene>
<comment type="caution">
    <text evidence="1">The sequence shown here is derived from an EMBL/GenBank/DDBJ whole genome shotgun (WGS) entry which is preliminary data.</text>
</comment>
<sequence length="22" mass="2514">MKCEFCIKTEPCMELINGTLLP</sequence>
<proteinExistence type="predicted"/>
<accession>A0A0F9FRH8</accession>
<feature type="non-terminal residue" evidence="1">
    <location>
        <position position="22"/>
    </location>
</feature>
<evidence type="ECO:0000313" key="1">
    <source>
        <dbReference type="EMBL" id="KKL59970.1"/>
    </source>
</evidence>
<protein>
    <submittedName>
        <fullName evidence="1">Uncharacterized protein</fullName>
    </submittedName>
</protein>
<name>A0A0F9FRH8_9ZZZZ</name>
<organism evidence="1">
    <name type="scientific">marine sediment metagenome</name>
    <dbReference type="NCBI Taxonomy" id="412755"/>
    <lineage>
        <taxon>unclassified sequences</taxon>
        <taxon>metagenomes</taxon>
        <taxon>ecological metagenomes</taxon>
    </lineage>
</organism>
<dbReference type="EMBL" id="LAZR01029307">
    <property type="protein sequence ID" value="KKL59970.1"/>
    <property type="molecule type" value="Genomic_DNA"/>
</dbReference>
<dbReference type="AlphaFoldDB" id="A0A0F9FRH8"/>
<reference evidence="1" key="1">
    <citation type="journal article" date="2015" name="Nature">
        <title>Complex archaea that bridge the gap between prokaryotes and eukaryotes.</title>
        <authorList>
            <person name="Spang A."/>
            <person name="Saw J.H."/>
            <person name="Jorgensen S.L."/>
            <person name="Zaremba-Niedzwiedzka K."/>
            <person name="Martijn J."/>
            <person name="Lind A.E."/>
            <person name="van Eijk R."/>
            <person name="Schleper C."/>
            <person name="Guy L."/>
            <person name="Ettema T.J."/>
        </authorList>
    </citation>
    <scope>NUCLEOTIDE SEQUENCE</scope>
</reference>